<reference evidence="7 8" key="1">
    <citation type="submission" date="2016-10" db="EMBL/GenBank/DDBJ databases">
        <title>Genome sequence of the ascomycete fungus Penicillium subrubescens.</title>
        <authorList>
            <person name="De Vries R.P."/>
            <person name="Peng M."/>
            <person name="Dilokpimol A."/>
            <person name="Hilden K."/>
            <person name="Makela M.R."/>
            <person name="Grigoriev I."/>
            <person name="Riley R."/>
            <person name="Granchi Z."/>
        </authorList>
    </citation>
    <scope>NUCLEOTIDE SEQUENCE [LARGE SCALE GENOMIC DNA]</scope>
    <source>
        <strain evidence="7 8">CBS 132785</strain>
    </source>
</reference>
<dbReference type="InterPro" id="IPR051178">
    <property type="entry name" value="TfdA_dioxygenase"/>
</dbReference>
<evidence type="ECO:0000313" key="8">
    <source>
        <dbReference type="Proteomes" id="UP000186955"/>
    </source>
</evidence>
<dbReference type="GO" id="GO:0046872">
    <property type="term" value="F:metal ion binding"/>
    <property type="evidence" value="ECO:0007669"/>
    <property type="project" value="UniProtKB-KW"/>
</dbReference>
<protein>
    <submittedName>
        <fullName evidence="7">Alpha-ketoglutarate-dependent 2,4-dichlorophenoxyacetate dioxygenase</fullName>
    </submittedName>
</protein>
<dbReference type="SUPFAM" id="SSF51197">
    <property type="entry name" value="Clavaminate synthase-like"/>
    <property type="match status" value="1"/>
</dbReference>
<dbReference type="STRING" id="1316194.A0A1Q5SXA4"/>
<dbReference type="GO" id="GO:0051213">
    <property type="term" value="F:dioxygenase activity"/>
    <property type="evidence" value="ECO:0007669"/>
    <property type="project" value="UniProtKB-KW"/>
</dbReference>
<dbReference type="EMBL" id="MNBE01000740">
    <property type="protein sequence ID" value="OKO92613.1"/>
    <property type="molecule type" value="Genomic_DNA"/>
</dbReference>
<dbReference type="OrthoDB" id="5818554at2759"/>
<dbReference type="PANTHER" id="PTHR43779:SF3">
    <property type="entry name" value="(3R)-3-[(CARBOXYMETHYL)AMINO]FATTY ACID OXYGENASE_DECARBOXYLASE"/>
    <property type="match status" value="1"/>
</dbReference>
<keyword evidence="8" id="KW-1185">Reference proteome</keyword>
<dbReference type="Gene3D" id="3.60.130.10">
    <property type="entry name" value="Clavaminate synthase-like"/>
    <property type="match status" value="1"/>
</dbReference>
<dbReference type="PANTHER" id="PTHR43779">
    <property type="entry name" value="DIOXYGENASE RV0097-RELATED"/>
    <property type="match status" value="1"/>
</dbReference>
<comment type="caution">
    <text evidence="7">The sequence shown here is derived from an EMBL/GenBank/DDBJ whole genome shotgun (WGS) entry which is preliminary data.</text>
</comment>
<comment type="similarity">
    <text evidence="1">Belongs to the TfdA dioxygenase family.</text>
</comment>
<proteinExistence type="inferred from homology"/>
<name>A0A1Q5SXA4_9EURO</name>
<evidence type="ECO:0000256" key="5">
    <source>
        <dbReference type="ARBA" id="ARBA00023004"/>
    </source>
</evidence>
<dbReference type="AlphaFoldDB" id="A0A1Q5SXA4"/>
<sequence length="323" mass="36449">MSTTITQTVNAGGPTPSLTVIKNGFGAEITGLDFVNGVTDEEYRFLEYAVKKHGFAVVRKTKLVDETHLELARKFGELDDVTPYNKAGRVHRLKYNELFDVGNIDPDGSIVDLSSPRGEANKGNSLFHTDSSFNPRRAGYSLLLAHELPPPGTGGSTAFTDMRAAYRDLDPEFKQFLREKKFIARHSLLHSKKMAAPECYKDIEPTDHFMSRHLLLQVHERTGIPTIYLAKHIHSLEGVSSEESEAILNKLFDHATQDKYVVDVQWYDPGDMIVWDNTCTMHRAVSGEFVTTYRRDMRRATVHDDSSLAWGFNEKSNKRMGLP</sequence>
<dbReference type="InterPro" id="IPR042098">
    <property type="entry name" value="TauD-like_sf"/>
</dbReference>
<organism evidence="7 8">
    <name type="scientific">Penicillium subrubescens</name>
    <dbReference type="NCBI Taxonomy" id="1316194"/>
    <lineage>
        <taxon>Eukaryota</taxon>
        <taxon>Fungi</taxon>
        <taxon>Dikarya</taxon>
        <taxon>Ascomycota</taxon>
        <taxon>Pezizomycotina</taxon>
        <taxon>Eurotiomycetes</taxon>
        <taxon>Eurotiomycetidae</taxon>
        <taxon>Eurotiales</taxon>
        <taxon>Aspergillaceae</taxon>
        <taxon>Penicillium</taxon>
    </lineage>
</organism>
<keyword evidence="5" id="KW-0408">Iron</keyword>
<evidence type="ECO:0000256" key="2">
    <source>
        <dbReference type="ARBA" id="ARBA00022723"/>
    </source>
</evidence>
<keyword evidence="3 7" id="KW-0223">Dioxygenase</keyword>
<keyword evidence="4" id="KW-0560">Oxidoreductase</keyword>
<feature type="domain" description="TauD/TfdA-like" evidence="6">
    <location>
        <begin position="21"/>
        <end position="301"/>
    </location>
</feature>
<dbReference type="Proteomes" id="UP000186955">
    <property type="component" value="Unassembled WGS sequence"/>
</dbReference>
<dbReference type="Pfam" id="PF02668">
    <property type="entry name" value="TauD"/>
    <property type="match status" value="1"/>
</dbReference>
<evidence type="ECO:0000256" key="3">
    <source>
        <dbReference type="ARBA" id="ARBA00022964"/>
    </source>
</evidence>
<evidence type="ECO:0000313" key="7">
    <source>
        <dbReference type="EMBL" id="OKO92613.1"/>
    </source>
</evidence>
<accession>A0A1Q5SXA4</accession>
<evidence type="ECO:0000256" key="1">
    <source>
        <dbReference type="ARBA" id="ARBA00005896"/>
    </source>
</evidence>
<gene>
    <name evidence="7" type="ORF">PENSUB_12598</name>
</gene>
<evidence type="ECO:0000256" key="4">
    <source>
        <dbReference type="ARBA" id="ARBA00023002"/>
    </source>
</evidence>
<dbReference type="InterPro" id="IPR003819">
    <property type="entry name" value="TauD/TfdA-like"/>
</dbReference>
<keyword evidence="2" id="KW-0479">Metal-binding</keyword>
<evidence type="ECO:0000259" key="6">
    <source>
        <dbReference type="Pfam" id="PF02668"/>
    </source>
</evidence>